<dbReference type="PANTHER" id="PTHR48071">
    <property type="entry name" value="SRCR DOMAIN-CONTAINING PROTEIN"/>
    <property type="match status" value="1"/>
</dbReference>
<keyword evidence="3 6" id="KW-1015">Disulfide bond</keyword>
<feature type="disulfide bond" evidence="6">
    <location>
        <begin position="914"/>
        <end position="924"/>
    </location>
</feature>
<feature type="domain" description="SRCR" evidence="7">
    <location>
        <begin position="120"/>
        <end position="161"/>
    </location>
</feature>
<feature type="domain" description="SRCR" evidence="7">
    <location>
        <begin position="955"/>
        <end position="1058"/>
    </location>
</feature>
<evidence type="ECO:0000259" key="7">
    <source>
        <dbReference type="PROSITE" id="PS50287"/>
    </source>
</evidence>
<sequence length="1117" mass="120277">MSILLDEVDCQGDETNIFQCGFAPIGTTDCGHSEDVGVLCQGPTTSVTPASGNMTARLVGGNATEGRLEVNFNNQWGTVCDDYFSDVDAQVVCAMLGITGFSKTSPPFTNIAVIPTITQIRLVGGDDHQGRVEIQHNGFWGTLCDDSWGIKEARVTCNQLGLTNSKMTANDSSVVFNFVTQQCRSCANGKRLLRPRKWSDLAGRAPTSPAPFVVRLSGGASMYEGRVEVRYNNYWGTVCDDNFEPVDAQIVCRTLGYRSAGKQPSCYIFVLIFANYYEGGWEGRRAGEMDLPVRLANGGGPDSGRVEVEYNGRWGTVCDTNFDNNVAAVICRQLGYSTATAQAFGGSHFGAAPDEYIAWVSGIQCVGAEPWIGQCNISMNTGACDNTHTAGVACNGGSVPMSPIRLVGGLTTHEGRVEIFYNNTWGTVCDDFFGTEEATVVCRTLGFQTQGAVAFPRGRYGAGTGTIWLDDVSCAGSEQYLDMCAYRPWGHSNCAHREDVSVSCGGVPTSAMIRLVGSSNNSAGRVEMKVNGTWGTVCSDLWNTMDAMVVCGMLGFSRTGSQAVVSSQFGHGSGPIWLDDVQCTGYEESLLNCRSKPLGQTNCDHTQDAGVICSGSSNNYPIRLNGSSLNYQGRVEIMYNGQWGTICDDNWDDHAAQVVCQQLGFVGVLAIPITSAFFSNGTGNPSIPILLDDVRCSGSEASISDCNHRTWGTSNCQHAEDAGVMCLPQNTCIIRLTGVNRYTGRVEIQAYGIWGTVCDDSFDSRAAQVVCRMLGYQGGTVIPASTIGDGTGPIWLDDIRCLGTESSLMNCTRKNLGVNDCQHDEDVGVSCTRKIPRTNFSSLQIRLVGNNQWQGRLEVFYNNTWGTVCDDHFDSKAARVVCTQLGLSTWRPISLVTAAFGQGTGPIWRDDVVCSGTESSLVSCRHASIGTNDCRHSEDVGIICPPPDVGSTMRARLVGPSPNEGRLEVSYNMQPWGTVCDDSFNNVEAAVVCRMLGFSTQFAVARPTSIYGSGSSNMSILLDDVHCTGNETNIFFCAHRALGDSDCQHREDVGVMCGGGSSTADFIIFLPRGRCCRPCSHGRECFGLPFIIFYILPHYLHPCTGAATTGVESQLLC</sequence>
<evidence type="ECO:0000256" key="1">
    <source>
        <dbReference type="ARBA" id="ARBA00022729"/>
    </source>
</evidence>
<name>A0A2T7NLU4_POMCA</name>
<feature type="disulfide bond" evidence="6">
    <location>
        <begin position="583"/>
        <end position="593"/>
    </location>
</feature>
<dbReference type="AlphaFoldDB" id="A0A2T7NLU4"/>
<evidence type="ECO:0000313" key="9">
    <source>
        <dbReference type="Proteomes" id="UP000245119"/>
    </source>
</evidence>
<feature type="domain" description="SRCR" evidence="7">
    <location>
        <begin position="513"/>
        <end position="614"/>
    </location>
</feature>
<feature type="disulfide bond" evidence="6">
    <location>
        <begin position="474"/>
        <end position="484"/>
    </location>
</feature>
<dbReference type="Proteomes" id="UP000245119">
    <property type="component" value="Linkage Group LG11"/>
</dbReference>
<dbReference type="PROSITE" id="PS50287">
    <property type="entry name" value="SRCR_2"/>
    <property type="match status" value="11"/>
</dbReference>
<keyword evidence="5" id="KW-0325">Glycoprotein</keyword>
<evidence type="ECO:0000256" key="6">
    <source>
        <dbReference type="PROSITE-ProRule" id="PRU00196"/>
    </source>
</evidence>
<dbReference type="SMART" id="SM00202">
    <property type="entry name" value="SR"/>
    <property type="match status" value="9"/>
</dbReference>
<keyword evidence="2" id="KW-0677">Repeat</keyword>
<dbReference type="Pfam" id="PF00530">
    <property type="entry name" value="SRCR"/>
    <property type="match status" value="11"/>
</dbReference>
<evidence type="ECO:0000256" key="5">
    <source>
        <dbReference type="ARBA" id="ARBA00023180"/>
    </source>
</evidence>
<feature type="disulfide bond" evidence="6">
    <location>
        <begin position="696"/>
        <end position="706"/>
    </location>
</feature>
<dbReference type="PANTHER" id="PTHR48071:SF18">
    <property type="entry name" value="DELETED IN MALIGNANT BRAIN TUMORS 1 PROTEIN-RELATED"/>
    <property type="match status" value="1"/>
</dbReference>
<feature type="disulfide bond" evidence="6">
    <location>
        <begin position="10"/>
        <end position="20"/>
    </location>
</feature>
<dbReference type="STRING" id="400727.A0A2T7NLU4"/>
<dbReference type="PRINTS" id="PR00258">
    <property type="entry name" value="SPERACTRCPTR"/>
</dbReference>
<feature type="disulfide bond" evidence="6">
    <location>
        <begin position="1027"/>
        <end position="1037"/>
    </location>
</feature>
<feature type="disulfide bond" evidence="6">
    <location>
        <begin position="801"/>
        <end position="811"/>
    </location>
</feature>
<dbReference type="OrthoDB" id="6128208at2759"/>
<dbReference type="SUPFAM" id="SSF56487">
    <property type="entry name" value="SRCR-like"/>
    <property type="match status" value="11"/>
</dbReference>
<dbReference type="FunFam" id="3.10.250.10:FF:000001">
    <property type="entry name" value="Lysyl oxidase 4 isoform X1"/>
    <property type="match status" value="2"/>
</dbReference>
<reference evidence="8 9" key="1">
    <citation type="submission" date="2018-04" db="EMBL/GenBank/DDBJ databases">
        <title>The genome of golden apple snail Pomacea canaliculata provides insight into stress tolerance and invasive adaptation.</title>
        <authorList>
            <person name="Liu C."/>
            <person name="Liu B."/>
            <person name="Ren Y."/>
            <person name="Zhang Y."/>
            <person name="Wang H."/>
            <person name="Li S."/>
            <person name="Jiang F."/>
            <person name="Yin L."/>
            <person name="Zhang G."/>
            <person name="Qian W."/>
            <person name="Fan W."/>
        </authorList>
    </citation>
    <scope>NUCLEOTIDE SEQUENCE [LARGE SCALE GENOMIC DNA]</scope>
    <source>
        <strain evidence="8">SZHN2017</strain>
        <tissue evidence="8">Muscle</tissue>
    </source>
</reference>
<dbReference type="FunFam" id="3.10.250.10:FF:000011">
    <property type="entry name" value="Scavenger receptor class A member 5"/>
    <property type="match status" value="3"/>
</dbReference>
<comment type="caution">
    <text evidence="8">The sequence shown here is derived from an EMBL/GenBank/DDBJ whole genome shotgun (WGS) entry which is preliminary data.</text>
</comment>
<evidence type="ECO:0000256" key="2">
    <source>
        <dbReference type="ARBA" id="ARBA00022737"/>
    </source>
</evidence>
<protein>
    <recommendedName>
        <fullName evidence="7">SRCR domain-containing protein</fullName>
    </recommendedName>
</protein>
<keyword evidence="1" id="KW-0732">Signal</keyword>
<dbReference type="Gene3D" id="3.10.250.10">
    <property type="entry name" value="SRCR-like domain"/>
    <property type="match status" value="11"/>
</dbReference>
<feature type="domain" description="SRCR" evidence="7">
    <location>
        <begin position="214"/>
        <end position="260"/>
    </location>
</feature>
<organism evidence="8 9">
    <name type="scientific">Pomacea canaliculata</name>
    <name type="common">Golden apple snail</name>
    <dbReference type="NCBI Taxonomy" id="400727"/>
    <lineage>
        <taxon>Eukaryota</taxon>
        <taxon>Metazoa</taxon>
        <taxon>Spiralia</taxon>
        <taxon>Lophotrochozoa</taxon>
        <taxon>Mollusca</taxon>
        <taxon>Gastropoda</taxon>
        <taxon>Caenogastropoda</taxon>
        <taxon>Architaenioglossa</taxon>
        <taxon>Ampullarioidea</taxon>
        <taxon>Ampullariidae</taxon>
        <taxon>Pomacea</taxon>
    </lineage>
</organism>
<dbReference type="InterPro" id="IPR036772">
    <property type="entry name" value="SRCR-like_dom_sf"/>
</dbReference>
<feature type="domain" description="SRCR" evidence="7">
    <location>
        <begin position="734"/>
        <end position="832"/>
    </location>
</feature>
<dbReference type="FunFam" id="3.10.250.10:FF:000007">
    <property type="entry name" value="Soluble scavenger receptor cysteine-rich domain-containing protein SSC5D"/>
    <property type="match status" value="1"/>
</dbReference>
<feature type="domain" description="SRCR" evidence="7">
    <location>
        <begin position="56"/>
        <end position="97"/>
    </location>
</feature>
<evidence type="ECO:0000256" key="4">
    <source>
        <dbReference type="ARBA" id="ARBA00023170"/>
    </source>
</evidence>
<dbReference type="PROSITE" id="PS00420">
    <property type="entry name" value="SRCR_1"/>
    <property type="match status" value="5"/>
</dbReference>
<dbReference type="FunFam" id="3.10.250.10:FF:000006">
    <property type="entry name" value="neurotrypsin isoform X2"/>
    <property type="match status" value="1"/>
</dbReference>
<keyword evidence="9" id="KW-1185">Reference proteome</keyword>
<feature type="domain" description="SRCR" evidence="7">
    <location>
        <begin position="404"/>
        <end position="505"/>
    </location>
</feature>
<dbReference type="GO" id="GO:0016020">
    <property type="term" value="C:membrane"/>
    <property type="evidence" value="ECO:0007669"/>
    <property type="project" value="InterPro"/>
</dbReference>
<accession>A0A2T7NLU4</accession>
<gene>
    <name evidence="8" type="ORF">C0Q70_17935</name>
</gene>
<feature type="domain" description="SRCR" evidence="7">
    <location>
        <begin position="845"/>
        <end position="945"/>
    </location>
</feature>
<comment type="caution">
    <text evidence="6">Lacks conserved residue(s) required for the propagation of feature annotation.</text>
</comment>
<feature type="disulfide bond" evidence="6">
    <location>
        <begin position="365"/>
        <end position="375"/>
    </location>
</feature>
<evidence type="ECO:0000313" key="8">
    <source>
        <dbReference type="EMBL" id="PVD22131.1"/>
    </source>
</evidence>
<feature type="domain" description="SRCR" evidence="7">
    <location>
        <begin position="622"/>
        <end position="727"/>
    </location>
</feature>
<keyword evidence="4" id="KW-0675">Receptor</keyword>
<dbReference type="InterPro" id="IPR001190">
    <property type="entry name" value="SRCR"/>
</dbReference>
<dbReference type="EMBL" id="PZQS01000011">
    <property type="protein sequence ID" value="PVD22131.1"/>
    <property type="molecule type" value="Genomic_DNA"/>
</dbReference>
<feature type="domain" description="SRCR" evidence="7">
    <location>
        <begin position="293"/>
        <end position="395"/>
    </location>
</feature>
<proteinExistence type="predicted"/>
<feature type="domain" description="SRCR" evidence="7">
    <location>
        <begin position="1"/>
        <end position="41"/>
    </location>
</feature>
<evidence type="ECO:0000256" key="3">
    <source>
        <dbReference type="ARBA" id="ARBA00023157"/>
    </source>
</evidence>